<sequence>MESCARVCINGGASEPLNTQKQNAPPINPQGDDMHRLTDINKPNVVFVGFDGTVWRTPGNGNPRIRLNDGKRSVSHGELFD</sequence>
<evidence type="ECO:0000256" key="1">
    <source>
        <dbReference type="SAM" id="MobiDB-lite"/>
    </source>
</evidence>
<protein>
    <submittedName>
        <fullName evidence="2">Uncharacterized protein</fullName>
    </submittedName>
</protein>
<keyword evidence="3" id="KW-1185">Reference proteome</keyword>
<dbReference type="Proteomes" id="UP000027491">
    <property type="component" value="Segment"/>
</dbReference>
<dbReference type="GeneID" id="23679570"/>
<feature type="compositionally biased region" description="Polar residues" evidence="1">
    <location>
        <begin position="16"/>
        <end position="25"/>
    </location>
</feature>
<dbReference type="EMBL" id="KJ567043">
    <property type="protein sequence ID" value="AID58883.1"/>
    <property type="molecule type" value="Genomic_DNA"/>
</dbReference>
<accession>A0A068F3G5</accession>
<reference evidence="2 3" key="1">
    <citation type="submission" date="2014-03" db="EMBL/GenBank/DDBJ databases">
        <authorList>
            <person name="Yoder B.A."/>
            <person name="Colicchio M.A."/>
            <person name="Schafer C.E."/>
            <person name="Abrahim M.R."/>
            <person name="Adkins N.L."/>
            <person name="Burke K.A."/>
            <person name="Churilla B.M."/>
            <person name="Cohen K.L."/>
            <person name="Fasoranti T.O."/>
            <person name="Genkil J.S."/>
            <person name="Kramer Z.J."/>
            <person name="Prout A.K."/>
            <person name="Schwarz A.G."/>
            <person name="Tish M."/>
            <person name="Vispute N."/>
            <person name="Wilkes K.E."/>
            <person name="Williams C.R."/>
            <person name="Xiao X."/>
            <person name="Yu V.J."/>
            <person name="Lapin J.S."/>
            <person name="Ott C.T."/>
            <person name="Walburn T.D."/>
            <person name="Bradley K.W."/>
            <person name="Clarke D.Q."/>
            <person name="Lewis M.F."/>
            <person name="Barker L.P."/>
            <person name="Bailey C."/>
            <person name="Asai D.J."/>
            <person name="Bowman C.A."/>
            <person name="Russell D.A."/>
            <person name="Pope W.H."/>
            <person name="Jacobs-Sera D."/>
            <person name="Hendrix R.W."/>
            <person name="Hatfull G.F."/>
        </authorList>
    </citation>
    <scope>NUCLEOTIDE SEQUENCE [LARGE SCALE GENOMIC DNA]</scope>
</reference>
<dbReference type="KEGG" id="vg:23679570"/>
<proteinExistence type="predicted"/>
<feature type="region of interest" description="Disordered" evidence="1">
    <location>
        <begin position="10"/>
        <end position="37"/>
    </location>
</feature>
<dbReference type="RefSeq" id="YP_009124806.1">
    <property type="nucleotide sequence ID" value="NC_026590.1"/>
</dbReference>
<evidence type="ECO:0000313" key="2">
    <source>
        <dbReference type="EMBL" id="AID58883.1"/>
    </source>
</evidence>
<evidence type="ECO:0000313" key="3">
    <source>
        <dbReference type="Proteomes" id="UP000027491"/>
    </source>
</evidence>
<gene>
    <name evidence="2" type="primary">64</name>
    <name evidence="2" type="ORF">PBI_GAIA_64</name>
</gene>
<name>A0A068F3G5_9CAUD</name>
<organism evidence="2 3">
    <name type="scientific">Mycobacterium phage Gaia</name>
    <dbReference type="NCBI Taxonomy" id="1486472"/>
    <lineage>
        <taxon>Viruses</taxon>
        <taxon>Duplodnaviria</taxon>
        <taxon>Heunggongvirae</taxon>
        <taxon>Uroviricota</taxon>
        <taxon>Caudoviricetes</taxon>
        <taxon>Gaiavirus</taxon>
        <taxon>Gaiavirus gaia</taxon>
    </lineage>
</organism>
<feature type="region of interest" description="Disordered" evidence="1">
    <location>
        <begin position="58"/>
        <end position="81"/>
    </location>
</feature>